<dbReference type="EMBL" id="JBEVCJ010000001">
    <property type="protein sequence ID" value="MET1253760.1"/>
    <property type="molecule type" value="Genomic_DNA"/>
</dbReference>
<accession>A0ABV2BP96</accession>
<evidence type="ECO:0000313" key="1">
    <source>
        <dbReference type="EMBL" id="MET1253760.1"/>
    </source>
</evidence>
<dbReference type="RefSeq" id="WP_353873301.1">
    <property type="nucleotide sequence ID" value="NZ_JBEVCJ010000001.1"/>
</dbReference>
<gene>
    <name evidence="1" type="ORF">ABVT43_01350</name>
</gene>
<dbReference type="Proteomes" id="UP001548189">
    <property type="component" value="Unassembled WGS sequence"/>
</dbReference>
<keyword evidence="2" id="KW-1185">Reference proteome</keyword>
<comment type="caution">
    <text evidence="1">The sequence shown here is derived from an EMBL/GenBank/DDBJ whole genome shotgun (WGS) entry which is preliminary data.</text>
</comment>
<sequence length="94" mass="10350">MNRIKSGLIVTLINISGATIPVVSGQTIQVNQQSAYSVEKPKTGLSMQQVESKYGSPAHKLPAVGDPPITRWQYSSFTVYFEHDRVIHAVAHRS</sequence>
<evidence type="ECO:0000313" key="2">
    <source>
        <dbReference type="Proteomes" id="UP001548189"/>
    </source>
</evidence>
<reference evidence="1 2" key="1">
    <citation type="submission" date="2024-06" db="EMBL/GenBank/DDBJ databases">
        <authorList>
            <person name="Li F."/>
        </authorList>
    </citation>
    <scope>NUCLEOTIDE SEQUENCE [LARGE SCALE GENOMIC DNA]</scope>
    <source>
        <strain evidence="1 2">GXAS 311</strain>
    </source>
</reference>
<proteinExistence type="predicted"/>
<evidence type="ECO:0008006" key="3">
    <source>
        <dbReference type="Google" id="ProtNLM"/>
    </source>
</evidence>
<protein>
    <recommendedName>
        <fullName evidence="3">Outer membrane protein assembly factor BamE</fullName>
    </recommendedName>
</protein>
<organism evidence="1 2">
    <name type="scientific">Aliikangiella maris</name>
    <dbReference type="NCBI Taxonomy" id="3162458"/>
    <lineage>
        <taxon>Bacteria</taxon>
        <taxon>Pseudomonadati</taxon>
        <taxon>Pseudomonadota</taxon>
        <taxon>Gammaproteobacteria</taxon>
        <taxon>Oceanospirillales</taxon>
        <taxon>Pleioneaceae</taxon>
        <taxon>Aliikangiella</taxon>
    </lineage>
</organism>
<name>A0ABV2BP96_9GAMM</name>